<evidence type="ECO:0000313" key="1">
    <source>
        <dbReference type="EMBL" id="MBC2399981.1"/>
    </source>
</evidence>
<dbReference type="RefSeq" id="WP_035147355.1">
    <property type="nucleotide sequence ID" value="NZ_JAAZWO010000043.1"/>
</dbReference>
<sequence>MSEYNLDINGVINLSDYSSINDYIDVVGESDKLIININYNDKDNFKIICSMLKDKGFDIIRSEELKDCKYYIVASRKNKMY</sequence>
<organism evidence="1 2">
    <name type="scientific">Clostridium tetanomorphum</name>
    <dbReference type="NCBI Taxonomy" id="1553"/>
    <lineage>
        <taxon>Bacteria</taxon>
        <taxon>Bacillati</taxon>
        <taxon>Bacillota</taxon>
        <taxon>Clostridia</taxon>
        <taxon>Eubacteriales</taxon>
        <taxon>Clostridiaceae</taxon>
        <taxon>Clostridium</taxon>
    </lineage>
</organism>
<reference evidence="1 2" key="1">
    <citation type="submission" date="2020-04" db="EMBL/GenBank/DDBJ databases">
        <title>Genomic insights into acetone-butanol-ethanol (ABE) fermentation by sequencing solventogenic clostridia strains.</title>
        <authorList>
            <person name="Brown S."/>
        </authorList>
    </citation>
    <scope>NUCLEOTIDE SEQUENCE [LARGE SCALE GENOMIC DNA]</scope>
    <source>
        <strain evidence="1 2">DJ011</strain>
    </source>
</reference>
<dbReference type="AlphaFoldDB" id="A0A923EDC6"/>
<accession>A0A923EDC6</accession>
<name>A0A923EDC6_CLOTT</name>
<proteinExistence type="predicted"/>
<comment type="caution">
    <text evidence="1">The sequence shown here is derived from an EMBL/GenBank/DDBJ whole genome shotgun (WGS) entry which is preliminary data.</text>
</comment>
<dbReference type="EMBL" id="JAAZWO010000043">
    <property type="protein sequence ID" value="MBC2399981.1"/>
    <property type="molecule type" value="Genomic_DNA"/>
</dbReference>
<keyword evidence="2" id="KW-1185">Reference proteome</keyword>
<gene>
    <name evidence="1" type="ORF">HGG79_19775</name>
</gene>
<protein>
    <submittedName>
        <fullName evidence="1">Uncharacterized protein</fullName>
    </submittedName>
</protein>
<dbReference type="Proteomes" id="UP000563151">
    <property type="component" value="Unassembled WGS sequence"/>
</dbReference>
<evidence type="ECO:0000313" key="2">
    <source>
        <dbReference type="Proteomes" id="UP000563151"/>
    </source>
</evidence>